<name>A0A3N1NPJ4_9GAMM</name>
<dbReference type="EMBL" id="RJUK01000004">
    <property type="protein sequence ID" value="ROQ17048.1"/>
    <property type="molecule type" value="Genomic_DNA"/>
</dbReference>
<evidence type="ECO:0000256" key="2">
    <source>
        <dbReference type="SAM" id="Phobius"/>
    </source>
</evidence>
<dbReference type="AlphaFoldDB" id="A0A3N1NPJ4"/>
<keyword evidence="2" id="KW-1133">Transmembrane helix</keyword>
<proteinExistence type="predicted"/>
<dbReference type="GO" id="GO:0043683">
    <property type="term" value="P:type IV pilus assembly"/>
    <property type="evidence" value="ECO:0007669"/>
    <property type="project" value="InterPro"/>
</dbReference>
<sequence length="140" mass="15708">MTLFHRQSQAGFTLIEIMIVVAILGILASIAYSSYQNQVMRSNRSDAQATLNDTAQRLQRCYTTFSSYDNDNCAVYQQLTTGDARIDSPEGMYRITIDDESATTYTLSATAIRAPQTADEDCDTEMSLDHRGRRTPEACW</sequence>
<dbReference type="InterPro" id="IPR045584">
    <property type="entry name" value="Pilin-like"/>
</dbReference>
<protein>
    <submittedName>
        <fullName evidence="3">Type IV pilus assembly protein PilE</fullName>
    </submittedName>
</protein>
<evidence type="ECO:0000256" key="1">
    <source>
        <dbReference type="SAM" id="MobiDB-lite"/>
    </source>
</evidence>
<feature type="compositionally biased region" description="Basic and acidic residues" evidence="1">
    <location>
        <begin position="127"/>
        <end position="140"/>
    </location>
</feature>
<dbReference type="InterPro" id="IPR012902">
    <property type="entry name" value="N_methyl_site"/>
</dbReference>
<keyword evidence="2" id="KW-0472">Membrane</keyword>
<dbReference type="InterPro" id="IPR031982">
    <property type="entry name" value="PilE-like"/>
</dbReference>
<dbReference type="Proteomes" id="UP000273643">
    <property type="component" value="Unassembled WGS sequence"/>
</dbReference>
<organism evidence="3 4">
    <name type="scientific">Marinimicrobium koreense</name>
    <dbReference type="NCBI Taxonomy" id="306545"/>
    <lineage>
        <taxon>Bacteria</taxon>
        <taxon>Pseudomonadati</taxon>
        <taxon>Pseudomonadota</taxon>
        <taxon>Gammaproteobacteria</taxon>
        <taxon>Cellvibrionales</taxon>
        <taxon>Cellvibrionaceae</taxon>
        <taxon>Marinimicrobium</taxon>
    </lineage>
</organism>
<dbReference type="RefSeq" id="WP_211331165.1">
    <property type="nucleotide sequence ID" value="NZ_RJUK01000004.1"/>
</dbReference>
<keyword evidence="4" id="KW-1185">Reference proteome</keyword>
<accession>A0A3N1NPJ4</accession>
<evidence type="ECO:0000313" key="3">
    <source>
        <dbReference type="EMBL" id="ROQ17048.1"/>
    </source>
</evidence>
<feature type="region of interest" description="Disordered" evidence="1">
    <location>
        <begin position="118"/>
        <end position="140"/>
    </location>
</feature>
<dbReference type="Pfam" id="PF16732">
    <property type="entry name" value="ComP_DUS"/>
    <property type="match status" value="1"/>
</dbReference>
<reference evidence="3 4" key="1">
    <citation type="submission" date="2018-11" db="EMBL/GenBank/DDBJ databases">
        <title>Genomic Encyclopedia of Type Strains, Phase IV (KMG-IV): sequencing the most valuable type-strain genomes for metagenomic binning, comparative biology and taxonomic classification.</title>
        <authorList>
            <person name="Goeker M."/>
        </authorList>
    </citation>
    <scope>NUCLEOTIDE SEQUENCE [LARGE SCALE GENOMIC DNA]</scope>
    <source>
        <strain evidence="3 4">DSM 16974</strain>
    </source>
</reference>
<dbReference type="PROSITE" id="PS00409">
    <property type="entry name" value="PROKAR_NTER_METHYL"/>
    <property type="match status" value="1"/>
</dbReference>
<dbReference type="SUPFAM" id="SSF54523">
    <property type="entry name" value="Pili subunits"/>
    <property type="match status" value="1"/>
</dbReference>
<dbReference type="PANTHER" id="PTHR30093:SF47">
    <property type="entry name" value="TYPE IV PILUS NON-CORE MINOR PILIN PILE"/>
    <property type="match status" value="1"/>
</dbReference>
<feature type="transmembrane region" description="Helical" evidence="2">
    <location>
        <begin position="12"/>
        <end position="35"/>
    </location>
</feature>
<dbReference type="PANTHER" id="PTHR30093">
    <property type="entry name" value="GENERAL SECRETION PATHWAY PROTEIN G"/>
    <property type="match status" value="1"/>
</dbReference>
<comment type="caution">
    <text evidence="3">The sequence shown here is derived from an EMBL/GenBank/DDBJ whole genome shotgun (WGS) entry which is preliminary data.</text>
</comment>
<evidence type="ECO:0000313" key="4">
    <source>
        <dbReference type="Proteomes" id="UP000273643"/>
    </source>
</evidence>
<gene>
    <name evidence="3" type="ORF">EDC38_3163</name>
</gene>
<dbReference type="Gene3D" id="3.30.700.10">
    <property type="entry name" value="Glycoprotein, Type 4 Pilin"/>
    <property type="match status" value="1"/>
</dbReference>
<dbReference type="NCBIfam" id="TIGR02532">
    <property type="entry name" value="IV_pilin_GFxxxE"/>
    <property type="match status" value="1"/>
</dbReference>
<keyword evidence="2" id="KW-0812">Transmembrane</keyword>
<dbReference type="Pfam" id="PF07963">
    <property type="entry name" value="N_methyl"/>
    <property type="match status" value="1"/>
</dbReference>